<accession>A0A1R1F185</accession>
<dbReference type="STRING" id="297318.BK138_04175"/>
<keyword evidence="3" id="KW-1185">Reference proteome</keyword>
<gene>
    <name evidence="2" type="ORF">BK138_04175</name>
</gene>
<evidence type="ECO:0000259" key="1">
    <source>
        <dbReference type="Pfam" id="PF06983"/>
    </source>
</evidence>
<comment type="caution">
    <text evidence="2">The sequence shown here is derived from an EMBL/GenBank/DDBJ whole genome shotgun (WGS) entry which is preliminary data.</text>
</comment>
<name>A0A1R1F185_9BACL</name>
<sequence>MGVLKPFIYSEDARSQADFYIRSLGGNLESVITHGESMGVQNDLQDKVIHMCLSVAGGNYIFMSDSMESNLQGNNMSLNIDYPSSEEAREAFSKLADGGHVIYPFEQQPFGLYLGELTDRFGVRWMITAPSVSTRS</sequence>
<organism evidence="2 3">
    <name type="scientific">Paenibacillus rhizosphaerae</name>
    <dbReference type="NCBI Taxonomy" id="297318"/>
    <lineage>
        <taxon>Bacteria</taxon>
        <taxon>Bacillati</taxon>
        <taxon>Bacillota</taxon>
        <taxon>Bacilli</taxon>
        <taxon>Bacillales</taxon>
        <taxon>Paenibacillaceae</taxon>
        <taxon>Paenibacillus</taxon>
    </lineage>
</organism>
<dbReference type="SUPFAM" id="SSF54593">
    <property type="entry name" value="Glyoxalase/Bleomycin resistance protein/Dihydroxybiphenyl dioxygenase"/>
    <property type="match status" value="1"/>
</dbReference>
<protein>
    <recommendedName>
        <fullName evidence="1">PhnB-like domain-containing protein</fullName>
    </recommendedName>
</protein>
<proteinExistence type="predicted"/>
<reference evidence="2 3" key="1">
    <citation type="submission" date="2016-11" db="EMBL/GenBank/DDBJ databases">
        <title>Paenibacillus species isolates.</title>
        <authorList>
            <person name="Beno S.M."/>
        </authorList>
    </citation>
    <scope>NUCLEOTIDE SEQUENCE [LARGE SCALE GENOMIC DNA]</scope>
    <source>
        <strain evidence="2 3">FSL R5-0378</strain>
    </source>
</reference>
<dbReference type="Gene3D" id="3.10.180.10">
    <property type="entry name" value="2,3-Dihydroxybiphenyl 1,2-Dioxygenase, domain 1"/>
    <property type="match status" value="1"/>
</dbReference>
<dbReference type="AlphaFoldDB" id="A0A1R1F185"/>
<dbReference type="RefSeq" id="WP_076166239.1">
    <property type="nucleotide sequence ID" value="NZ_MRTP01000001.1"/>
</dbReference>
<dbReference type="PANTHER" id="PTHR33990">
    <property type="entry name" value="PROTEIN YJDN-RELATED"/>
    <property type="match status" value="1"/>
</dbReference>
<dbReference type="InterPro" id="IPR028973">
    <property type="entry name" value="PhnB-like"/>
</dbReference>
<dbReference type="EMBL" id="MRTP01000001">
    <property type="protein sequence ID" value="OMF57791.1"/>
    <property type="molecule type" value="Genomic_DNA"/>
</dbReference>
<dbReference type="Proteomes" id="UP000187172">
    <property type="component" value="Unassembled WGS sequence"/>
</dbReference>
<feature type="domain" description="PhnB-like" evidence="1">
    <location>
        <begin position="7"/>
        <end position="128"/>
    </location>
</feature>
<dbReference type="CDD" id="cd06588">
    <property type="entry name" value="PhnB_like"/>
    <property type="match status" value="1"/>
</dbReference>
<evidence type="ECO:0000313" key="2">
    <source>
        <dbReference type="EMBL" id="OMF57791.1"/>
    </source>
</evidence>
<dbReference type="InterPro" id="IPR029068">
    <property type="entry name" value="Glyas_Bleomycin-R_OHBP_Dase"/>
</dbReference>
<evidence type="ECO:0000313" key="3">
    <source>
        <dbReference type="Proteomes" id="UP000187172"/>
    </source>
</evidence>
<dbReference type="PANTHER" id="PTHR33990:SF1">
    <property type="entry name" value="PROTEIN YJDN"/>
    <property type="match status" value="1"/>
</dbReference>
<dbReference type="Pfam" id="PF06983">
    <property type="entry name" value="3-dmu-9_3-mt"/>
    <property type="match status" value="1"/>
</dbReference>